<evidence type="ECO:0000313" key="3">
    <source>
        <dbReference type="Proteomes" id="UP000834106"/>
    </source>
</evidence>
<sequence length="153" mass="17731">MPLIPSLAHLIPSLALRRSPAIRIQFTADESHRLIHTAIPSLPLSRSSHPWSSISRNTRHRQLQPSIDSYRIDYWDSSSSLLRGNYGLYRMESGRKGPALEFLVESGKNDYNWLKTPPMKPLFPFLLPVFDLLLVYILFLFMYISKLTWNMSL</sequence>
<keyword evidence="3" id="KW-1185">Reference proteome</keyword>
<gene>
    <name evidence="2" type="ORF">FPE_LOCUS10339</name>
</gene>
<keyword evidence="1" id="KW-0812">Transmembrane</keyword>
<reference evidence="2" key="1">
    <citation type="submission" date="2023-05" db="EMBL/GenBank/DDBJ databases">
        <authorList>
            <person name="Huff M."/>
        </authorList>
    </citation>
    <scope>NUCLEOTIDE SEQUENCE</scope>
</reference>
<keyword evidence="1" id="KW-0472">Membrane</keyword>
<organism evidence="2 3">
    <name type="scientific">Fraxinus pennsylvanica</name>
    <dbReference type="NCBI Taxonomy" id="56036"/>
    <lineage>
        <taxon>Eukaryota</taxon>
        <taxon>Viridiplantae</taxon>
        <taxon>Streptophyta</taxon>
        <taxon>Embryophyta</taxon>
        <taxon>Tracheophyta</taxon>
        <taxon>Spermatophyta</taxon>
        <taxon>Magnoliopsida</taxon>
        <taxon>eudicotyledons</taxon>
        <taxon>Gunneridae</taxon>
        <taxon>Pentapetalae</taxon>
        <taxon>asterids</taxon>
        <taxon>lamiids</taxon>
        <taxon>Lamiales</taxon>
        <taxon>Oleaceae</taxon>
        <taxon>Oleeae</taxon>
        <taxon>Fraxinus</taxon>
    </lineage>
</organism>
<protein>
    <submittedName>
        <fullName evidence="2">Uncharacterized protein</fullName>
    </submittedName>
</protein>
<dbReference type="EMBL" id="OU503041">
    <property type="protein sequence ID" value="CAI9762909.1"/>
    <property type="molecule type" value="Genomic_DNA"/>
</dbReference>
<evidence type="ECO:0000313" key="2">
    <source>
        <dbReference type="EMBL" id="CAI9762909.1"/>
    </source>
</evidence>
<evidence type="ECO:0000256" key="1">
    <source>
        <dbReference type="SAM" id="Phobius"/>
    </source>
</evidence>
<proteinExistence type="predicted"/>
<keyword evidence="1" id="KW-1133">Transmembrane helix</keyword>
<accession>A0AAD2DQV8</accession>
<feature type="transmembrane region" description="Helical" evidence="1">
    <location>
        <begin position="122"/>
        <end position="144"/>
    </location>
</feature>
<dbReference type="Proteomes" id="UP000834106">
    <property type="component" value="Chromosome 6"/>
</dbReference>
<name>A0AAD2DQV8_9LAMI</name>
<dbReference type="AlphaFoldDB" id="A0AAD2DQV8"/>